<dbReference type="PANTHER" id="PTHR12821:SF0">
    <property type="entry name" value="BYSTIN"/>
    <property type="match status" value="1"/>
</dbReference>
<reference evidence="3 4" key="1">
    <citation type="submission" date="2018-11" db="EMBL/GenBank/DDBJ databases">
        <authorList>
            <consortium name="Pathogen Informatics"/>
        </authorList>
    </citation>
    <scope>NUCLEOTIDE SEQUENCE [LARGE SCALE GENOMIC DNA]</scope>
</reference>
<dbReference type="AlphaFoldDB" id="A0A183GBL0"/>
<evidence type="ECO:0000313" key="5">
    <source>
        <dbReference type="WBParaSite" id="HPBE_0001949501-mRNA-1"/>
    </source>
</evidence>
<accession>A0A3P8CAJ4</accession>
<dbReference type="InterPro" id="IPR007955">
    <property type="entry name" value="Bystin"/>
</dbReference>
<dbReference type="GO" id="GO:0005730">
    <property type="term" value="C:nucleolus"/>
    <property type="evidence" value="ECO:0007669"/>
    <property type="project" value="TreeGrafter"/>
</dbReference>
<comment type="similarity">
    <text evidence="1">Belongs to the bystin family.</text>
</comment>
<dbReference type="OrthoDB" id="2192561at2759"/>
<keyword evidence="4" id="KW-1185">Reference proteome</keyword>
<gene>
    <name evidence="3" type="ORF">HPBE_LOCUS19494</name>
</gene>
<evidence type="ECO:0000256" key="1">
    <source>
        <dbReference type="ARBA" id="ARBA00007114"/>
    </source>
</evidence>
<dbReference type="EMBL" id="UZAH01031406">
    <property type="protein sequence ID" value="VDP15305.1"/>
    <property type="molecule type" value="Genomic_DNA"/>
</dbReference>
<dbReference type="Proteomes" id="UP000050761">
    <property type="component" value="Unassembled WGS sequence"/>
</dbReference>
<protein>
    <submittedName>
        <fullName evidence="5">Inhibitor_G39P domain-containing protein</fullName>
    </submittedName>
</protein>
<dbReference type="Pfam" id="PF05291">
    <property type="entry name" value="Bystin"/>
    <property type="match status" value="1"/>
</dbReference>
<name>A0A183GBL0_HELPZ</name>
<evidence type="ECO:0000313" key="3">
    <source>
        <dbReference type="EMBL" id="VDP15305.1"/>
    </source>
</evidence>
<reference evidence="5" key="2">
    <citation type="submission" date="2019-09" db="UniProtKB">
        <authorList>
            <consortium name="WormBaseParasite"/>
        </authorList>
    </citation>
    <scope>IDENTIFICATION</scope>
</reference>
<proteinExistence type="inferred from homology"/>
<dbReference type="GO" id="GO:0030515">
    <property type="term" value="F:snoRNA binding"/>
    <property type="evidence" value="ECO:0007669"/>
    <property type="project" value="TreeGrafter"/>
</dbReference>
<evidence type="ECO:0000313" key="4">
    <source>
        <dbReference type="Proteomes" id="UP000050761"/>
    </source>
</evidence>
<dbReference type="WBParaSite" id="HPBE_0001949501-mRNA-1">
    <property type="protein sequence ID" value="HPBE_0001949501-mRNA-1"/>
    <property type="gene ID" value="HPBE_0001949501"/>
</dbReference>
<dbReference type="GO" id="GO:0006364">
    <property type="term" value="P:rRNA processing"/>
    <property type="evidence" value="ECO:0007669"/>
    <property type="project" value="TreeGrafter"/>
</dbReference>
<dbReference type="GO" id="GO:0030688">
    <property type="term" value="C:preribosome, small subunit precursor"/>
    <property type="evidence" value="ECO:0007669"/>
    <property type="project" value="TreeGrafter"/>
</dbReference>
<dbReference type="GO" id="GO:0005737">
    <property type="term" value="C:cytoplasm"/>
    <property type="evidence" value="ECO:0007669"/>
    <property type="project" value="TreeGrafter"/>
</dbReference>
<dbReference type="PANTHER" id="PTHR12821">
    <property type="entry name" value="BYSTIN"/>
    <property type="match status" value="1"/>
</dbReference>
<organism evidence="4 5">
    <name type="scientific">Heligmosomoides polygyrus</name>
    <name type="common">Parasitic roundworm</name>
    <dbReference type="NCBI Taxonomy" id="6339"/>
    <lineage>
        <taxon>Eukaryota</taxon>
        <taxon>Metazoa</taxon>
        <taxon>Ecdysozoa</taxon>
        <taxon>Nematoda</taxon>
        <taxon>Chromadorea</taxon>
        <taxon>Rhabditida</taxon>
        <taxon>Rhabditina</taxon>
        <taxon>Rhabditomorpha</taxon>
        <taxon>Strongyloidea</taxon>
        <taxon>Heligmosomidae</taxon>
        <taxon>Heligmosomoides</taxon>
    </lineage>
</organism>
<accession>A0A183GBL0</accession>
<feature type="region of interest" description="Disordered" evidence="2">
    <location>
        <begin position="57"/>
        <end position="81"/>
    </location>
</feature>
<evidence type="ECO:0000256" key="2">
    <source>
        <dbReference type="SAM" id="MobiDB-lite"/>
    </source>
</evidence>
<sequence length="81" mass="9592">MKNDERDMPVLWHQCLLAVCQRYKNDLSPEQKAAIMELIRYQNHYLITPEIRRELESKSTDVDVPATRVETVARPNDTMEF</sequence>